<name>A0A6A6DWX2_9PEZI</name>
<keyword evidence="2" id="KW-1185">Reference proteome</keyword>
<evidence type="ECO:0000313" key="1">
    <source>
        <dbReference type="EMBL" id="KAF2184084.1"/>
    </source>
</evidence>
<evidence type="ECO:0000313" key="2">
    <source>
        <dbReference type="Proteomes" id="UP000800200"/>
    </source>
</evidence>
<organism evidence="1 2">
    <name type="scientific">Zopfia rhizophila CBS 207.26</name>
    <dbReference type="NCBI Taxonomy" id="1314779"/>
    <lineage>
        <taxon>Eukaryota</taxon>
        <taxon>Fungi</taxon>
        <taxon>Dikarya</taxon>
        <taxon>Ascomycota</taxon>
        <taxon>Pezizomycotina</taxon>
        <taxon>Dothideomycetes</taxon>
        <taxon>Dothideomycetes incertae sedis</taxon>
        <taxon>Zopfiaceae</taxon>
        <taxon>Zopfia</taxon>
    </lineage>
</organism>
<proteinExistence type="predicted"/>
<gene>
    <name evidence="1" type="ORF">K469DRAFT_709983</name>
</gene>
<dbReference type="EMBL" id="ML994639">
    <property type="protein sequence ID" value="KAF2184084.1"/>
    <property type="molecule type" value="Genomic_DNA"/>
</dbReference>
<sequence>MLHLPSHKLFVSFSRTMRPLPRSHSAPEALESTFRQAFQFVYACLCIVCMTCADAQGLLSHDEGFWYRANASNPQVTFMVLKIGLFGPRKSTDTQLPYRLHTGAPQSIMILQILRNSEQRALLEYPPRTLPRLEARTESSSADSFTKLVNHSSLDELFQKAACMIEHLTSHDHSPLSAHVCFKRTCAFQIVSSQGNTDC</sequence>
<accession>A0A6A6DWX2</accession>
<reference evidence="1" key="1">
    <citation type="journal article" date="2020" name="Stud. Mycol.">
        <title>101 Dothideomycetes genomes: a test case for predicting lifestyles and emergence of pathogens.</title>
        <authorList>
            <person name="Haridas S."/>
            <person name="Albert R."/>
            <person name="Binder M."/>
            <person name="Bloem J."/>
            <person name="Labutti K."/>
            <person name="Salamov A."/>
            <person name="Andreopoulos B."/>
            <person name="Baker S."/>
            <person name="Barry K."/>
            <person name="Bills G."/>
            <person name="Bluhm B."/>
            <person name="Cannon C."/>
            <person name="Castanera R."/>
            <person name="Culley D."/>
            <person name="Daum C."/>
            <person name="Ezra D."/>
            <person name="Gonzalez J."/>
            <person name="Henrissat B."/>
            <person name="Kuo A."/>
            <person name="Liang C."/>
            <person name="Lipzen A."/>
            <person name="Lutzoni F."/>
            <person name="Magnuson J."/>
            <person name="Mondo S."/>
            <person name="Nolan M."/>
            <person name="Ohm R."/>
            <person name="Pangilinan J."/>
            <person name="Park H.-J."/>
            <person name="Ramirez L."/>
            <person name="Alfaro M."/>
            <person name="Sun H."/>
            <person name="Tritt A."/>
            <person name="Yoshinaga Y."/>
            <person name="Zwiers L.-H."/>
            <person name="Turgeon B."/>
            <person name="Goodwin S."/>
            <person name="Spatafora J."/>
            <person name="Crous P."/>
            <person name="Grigoriev I."/>
        </authorList>
    </citation>
    <scope>NUCLEOTIDE SEQUENCE</scope>
    <source>
        <strain evidence="1">CBS 207.26</strain>
    </source>
</reference>
<dbReference type="AlphaFoldDB" id="A0A6A6DWX2"/>
<protein>
    <submittedName>
        <fullName evidence="1">Uncharacterized protein</fullName>
    </submittedName>
</protein>
<dbReference type="Proteomes" id="UP000800200">
    <property type="component" value="Unassembled WGS sequence"/>
</dbReference>